<keyword evidence="9" id="KW-1185">Reference proteome</keyword>
<proteinExistence type="predicted"/>
<feature type="domain" description="Histidine kinase" evidence="7">
    <location>
        <begin position="252"/>
        <end position="458"/>
    </location>
</feature>
<dbReference type="InterPro" id="IPR025847">
    <property type="entry name" value="MEDS_domain"/>
</dbReference>
<dbReference type="RefSeq" id="WP_372391287.1">
    <property type="nucleotide sequence ID" value="NZ_JBGNYA010000001.1"/>
</dbReference>
<dbReference type="SMART" id="SM00387">
    <property type="entry name" value="HATPase_c"/>
    <property type="match status" value="1"/>
</dbReference>
<dbReference type="PROSITE" id="PS50109">
    <property type="entry name" value="HIS_KIN"/>
    <property type="match status" value="1"/>
</dbReference>
<dbReference type="GO" id="GO:0004673">
    <property type="term" value="F:protein histidine kinase activity"/>
    <property type="evidence" value="ECO:0007669"/>
    <property type="project" value="UniProtKB-EC"/>
</dbReference>
<keyword evidence="6" id="KW-0067">ATP-binding</keyword>
<dbReference type="PANTHER" id="PTHR44936">
    <property type="entry name" value="SENSOR PROTEIN CREC"/>
    <property type="match status" value="1"/>
</dbReference>
<dbReference type="Pfam" id="PF02518">
    <property type="entry name" value="HATPase_c"/>
    <property type="match status" value="1"/>
</dbReference>
<dbReference type="InterPro" id="IPR036890">
    <property type="entry name" value="HATPase_C_sf"/>
</dbReference>
<dbReference type="EMBL" id="JBGNYA010000001">
    <property type="protein sequence ID" value="MFA1612375.1"/>
    <property type="molecule type" value="Genomic_DNA"/>
</dbReference>
<evidence type="ECO:0000256" key="5">
    <source>
        <dbReference type="ARBA" id="ARBA00022777"/>
    </source>
</evidence>
<evidence type="ECO:0000313" key="9">
    <source>
        <dbReference type="Proteomes" id="UP001570511"/>
    </source>
</evidence>
<evidence type="ECO:0000256" key="2">
    <source>
        <dbReference type="ARBA" id="ARBA00012438"/>
    </source>
</evidence>
<dbReference type="GO" id="GO:0005524">
    <property type="term" value="F:ATP binding"/>
    <property type="evidence" value="ECO:0007669"/>
    <property type="project" value="UniProtKB-KW"/>
</dbReference>
<reference evidence="8 9" key="1">
    <citation type="submission" date="2024-08" db="EMBL/GenBank/DDBJ databases">
        <title>Halobellus sp. MBLA0158 whole genome sequence.</title>
        <authorList>
            <person name="Hwang C.Y."/>
            <person name="Cho E.-S."/>
            <person name="Seo M.-J."/>
        </authorList>
    </citation>
    <scope>NUCLEOTIDE SEQUENCE [LARGE SCALE GENOMIC DNA]</scope>
    <source>
        <strain evidence="8 9">MBLA0158</strain>
    </source>
</reference>
<dbReference type="InterPro" id="IPR050980">
    <property type="entry name" value="2C_sensor_his_kinase"/>
</dbReference>
<evidence type="ECO:0000256" key="1">
    <source>
        <dbReference type="ARBA" id="ARBA00000085"/>
    </source>
</evidence>
<dbReference type="Gene3D" id="3.30.565.10">
    <property type="entry name" value="Histidine kinase-like ATPase, C-terminal domain"/>
    <property type="match status" value="1"/>
</dbReference>
<dbReference type="EC" id="2.7.13.3" evidence="2"/>
<evidence type="ECO:0000313" key="8">
    <source>
        <dbReference type="EMBL" id="MFA1612375.1"/>
    </source>
</evidence>
<comment type="caution">
    <text evidence="8">The sequence shown here is derived from an EMBL/GenBank/DDBJ whole genome shotgun (WGS) entry which is preliminary data.</text>
</comment>
<name>A0ABD5MEM2_9EURY</name>
<gene>
    <name evidence="8" type="ORF">OS889_15370</name>
</gene>
<keyword evidence="4" id="KW-0547">Nucleotide-binding</keyword>
<protein>
    <recommendedName>
        <fullName evidence="2">histidine kinase</fullName>
        <ecNumber evidence="2">2.7.13.3</ecNumber>
    </recommendedName>
</protein>
<dbReference type="InterPro" id="IPR003594">
    <property type="entry name" value="HATPase_dom"/>
</dbReference>
<dbReference type="SUPFAM" id="SSF55874">
    <property type="entry name" value="ATPase domain of HSP90 chaperone/DNA topoisomerase II/histidine kinase"/>
    <property type="match status" value="1"/>
</dbReference>
<dbReference type="PANTHER" id="PTHR44936:SF10">
    <property type="entry name" value="SENSOR PROTEIN RSTB"/>
    <property type="match status" value="1"/>
</dbReference>
<dbReference type="AlphaFoldDB" id="A0ABD5MEM2"/>
<accession>A0ABD5MEM2</accession>
<evidence type="ECO:0000256" key="6">
    <source>
        <dbReference type="ARBA" id="ARBA00022840"/>
    </source>
</evidence>
<sequence>MGSNAAGAWAEDRTPELSPEAVLPEFLGQDLPRHLALFYHSVEAQLATCAAFAKRELDDGRRVLYLYDENDPTEIAAALRMIDIDVERRRDAGDLLIEDASEVYLDEGFDPDRMIDSLQAATRDAVADGYGGLAVAGENTWCFHTDSSFDHILEFEADFDARAPELPVRAMCQYDLARFDPESVSKALWTHEHIVYRGRICENPFYVPPSEFRASKSDQSEAELLLEQTYSLAQARREVGRRRQRIEVLNRTLRHNIRNEINVVLGYLGDVLHRPEEALSESDRQRIKTARRYAENISRTSEKARYVEQTLSGDELEPFDLGRVVDEVTDELSERYPDAGITTAVDEPWTVIADEDLPRAVEELIENAVRHQGRTPPSVSVSVRRRGDAVAIDVVNPGEPIPEDDQRALRRGRETSLLHGRGIGLWMVKWITENSNGSLAFPQGEDECRVRIELPASSVV</sequence>
<dbReference type="Proteomes" id="UP001570511">
    <property type="component" value="Unassembled WGS sequence"/>
</dbReference>
<dbReference type="Pfam" id="PF14417">
    <property type="entry name" value="MEDS"/>
    <property type="match status" value="1"/>
</dbReference>
<evidence type="ECO:0000256" key="4">
    <source>
        <dbReference type="ARBA" id="ARBA00022741"/>
    </source>
</evidence>
<evidence type="ECO:0000256" key="3">
    <source>
        <dbReference type="ARBA" id="ARBA00022679"/>
    </source>
</evidence>
<comment type="catalytic activity">
    <reaction evidence="1">
        <text>ATP + protein L-histidine = ADP + protein N-phospho-L-histidine.</text>
        <dbReference type="EC" id="2.7.13.3"/>
    </reaction>
</comment>
<evidence type="ECO:0000259" key="7">
    <source>
        <dbReference type="PROSITE" id="PS50109"/>
    </source>
</evidence>
<dbReference type="InterPro" id="IPR005467">
    <property type="entry name" value="His_kinase_dom"/>
</dbReference>
<organism evidence="8 9">
    <name type="scientific">Halobellus rubicundus</name>
    <dbReference type="NCBI Taxonomy" id="2996466"/>
    <lineage>
        <taxon>Archaea</taxon>
        <taxon>Methanobacteriati</taxon>
        <taxon>Methanobacteriota</taxon>
        <taxon>Stenosarchaea group</taxon>
        <taxon>Halobacteria</taxon>
        <taxon>Halobacteriales</taxon>
        <taxon>Haloferacaceae</taxon>
        <taxon>Halobellus</taxon>
    </lineage>
</organism>
<keyword evidence="3" id="KW-0808">Transferase</keyword>
<keyword evidence="5" id="KW-0418">Kinase</keyword>